<protein>
    <submittedName>
        <fullName evidence="6">Thiosulfate dehydrogenase [quinone] large subunit</fullName>
        <ecNumber evidence="6">1.8.5.2</ecNumber>
    </submittedName>
</protein>
<reference evidence="6 7" key="1">
    <citation type="submission" date="2021-01" db="EMBL/GenBank/DDBJ databases">
        <title>Genomic Encyclopedia of Type Strains, Phase IV (KMG-IV): sequencing the most valuable type-strain genomes for metagenomic binning, comparative biology and taxonomic classification.</title>
        <authorList>
            <person name="Goeker M."/>
        </authorList>
    </citation>
    <scope>NUCLEOTIDE SEQUENCE [LARGE SCALE GENOMIC DNA]</scope>
    <source>
        <strain evidence="6 7">DSM 100968</strain>
    </source>
</reference>
<accession>A0ABS2Q8E8</accession>
<dbReference type="PANTHER" id="PTHR39157:SF1">
    <property type="entry name" value="DOXX FAMILY PROTEIN"/>
    <property type="match status" value="1"/>
</dbReference>
<feature type="transmembrane region" description="Helical" evidence="5">
    <location>
        <begin position="12"/>
        <end position="28"/>
    </location>
</feature>
<dbReference type="EMBL" id="JAFBEV010000011">
    <property type="protein sequence ID" value="MBM7658056.1"/>
    <property type="molecule type" value="Genomic_DNA"/>
</dbReference>
<keyword evidence="6" id="KW-0560">Oxidoreductase</keyword>
<gene>
    <name evidence="6" type="ORF">JOC27_001508</name>
</gene>
<dbReference type="GO" id="GO:0043831">
    <property type="term" value="F:thiosulfate dehydrogenase (quinone) activity"/>
    <property type="evidence" value="ECO:0007669"/>
    <property type="project" value="UniProtKB-EC"/>
</dbReference>
<keyword evidence="3 5" id="KW-1133">Transmembrane helix</keyword>
<dbReference type="RefSeq" id="WP_205006533.1">
    <property type="nucleotide sequence ID" value="NZ_CBCRXA010000007.1"/>
</dbReference>
<dbReference type="Pfam" id="PF07681">
    <property type="entry name" value="DoxX"/>
    <property type="match status" value="1"/>
</dbReference>
<evidence type="ECO:0000256" key="4">
    <source>
        <dbReference type="ARBA" id="ARBA00023136"/>
    </source>
</evidence>
<comment type="caution">
    <text evidence="6">The sequence shown here is derived from an EMBL/GenBank/DDBJ whole genome shotgun (WGS) entry which is preliminary data.</text>
</comment>
<feature type="transmembrane region" description="Helical" evidence="5">
    <location>
        <begin position="95"/>
        <end position="120"/>
    </location>
</feature>
<keyword evidence="2 5" id="KW-0812">Transmembrane</keyword>
<dbReference type="EC" id="1.8.5.2" evidence="6"/>
<dbReference type="InterPro" id="IPR032808">
    <property type="entry name" value="DoxX"/>
</dbReference>
<keyword evidence="4 5" id="KW-0472">Membrane</keyword>
<dbReference type="PANTHER" id="PTHR39157">
    <property type="entry name" value="INTEGRAL MEMBRANE PROTEIN-RELATED"/>
    <property type="match status" value="1"/>
</dbReference>
<evidence type="ECO:0000256" key="1">
    <source>
        <dbReference type="ARBA" id="ARBA00004141"/>
    </source>
</evidence>
<proteinExistence type="predicted"/>
<organism evidence="6 7">
    <name type="scientific">Sporolactobacillus spathodeae</name>
    <dbReference type="NCBI Taxonomy" id="1465502"/>
    <lineage>
        <taxon>Bacteria</taxon>
        <taxon>Bacillati</taxon>
        <taxon>Bacillota</taxon>
        <taxon>Bacilli</taxon>
        <taxon>Bacillales</taxon>
        <taxon>Sporolactobacillaceae</taxon>
        <taxon>Sporolactobacillus</taxon>
    </lineage>
</organism>
<evidence type="ECO:0000313" key="7">
    <source>
        <dbReference type="Proteomes" id="UP000823201"/>
    </source>
</evidence>
<evidence type="ECO:0000256" key="3">
    <source>
        <dbReference type="ARBA" id="ARBA00022989"/>
    </source>
</evidence>
<sequence>MVHWLRNNKYASIVLLLIRLYLGYQWLLDGFAKLWGNESPFNAQGFMIGVTKNPVLGPEKQVLYPVYNAFIKSIALPHAGLFSFMVAWGEFLIGIGLLLGVLTTAAAFFALFLNFMYLFAGTVSSNPLYVLLGSILLYSGFNAGKIGGDYWVIPYIRSYYGKWFHKAGGNVVAGGVVHN</sequence>
<keyword evidence="7" id="KW-1185">Reference proteome</keyword>
<evidence type="ECO:0000313" key="6">
    <source>
        <dbReference type="EMBL" id="MBM7658056.1"/>
    </source>
</evidence>
<evidence type="ECO:0000256" key="2">
    <source>
        <dbReference type="ARBA" id="ARBA00022692"/>
    </source>
</evidence>
<comment type="subcellular location">
    <subcellularLocation>
        <location evidence="1">Membrane</location>
        <topology evidence="1">Multi-pass membrane protein</topology>
    </subcellularLocation>
</comment>
<feature type="transmembrane region" description="Helical" evidence="5">
    <location>
        <begin position="126"/>
        <end position="144"/>
    </location>
</feature>
<name>A0ABS2Q8E8_9BACL</name>
<feature type="transmembrane region" description="Helical" evidence="5">
    <location>
        <begin position="69"/>
        <end position="88"/>
    </location>
</feature>
<dbReference type="Proteomes" id="UP000823201">
    <property type="component" value="Unassembled WGS sequence"/>
</dbReference>
<evidence type="ECO:0000256" key="5">
    <source>
        <dbReference type="SAM" id="Phobius"/>
    </source>
</evidence>